<dbReference type="Proteomes" id="UP000805649">
    <property type="component" value="Unassembled WGS sequence"/>
</dbReference>
<name>A0ACC3Z0H3_COLTU</name>
<reference evidence="1 2" key="1">
    <citation type="journal article" date="2020" name="Phytopathology">
        <title>Genome Sequence Resources of Colletotrichum truncatum, C. plurivorum, C. musicola, and C. sojae: Four Species Pathogenic to Soybean (Glycine max).</title>
        <authorList>
            <person name="Rogerio F."/>
            <person name="Boufleur T.R."/>
            <person name="Ciampi-Guillardi M."/>
            <person name="Sukno S.A."/>
            <person name="Thon M.R."/>
            <person name="Massola Junior N.S."/>
            <person name="Baroncelli R."/>
        </authorList>
    </citation>
    <scope>NUCLEOTIDE SEQUENCE [LARGE SCALE GENOMIC DNA]</scope>
    <source>
        <strain evidence="1 2">CMES1059</strain>
    </source>
</reference>
<organism evidence="1 2">
    <name type="scientific">Colletotrichum truncatum</name>
    <name type="common">Anthracnose fungus</name>
    <name type="synonym">Colletotrichum capsici</name>
    <dbReference type="NCBI Taxonomy" id="5467"/>
    <lineage>
        <taxon>Eukaryota</taxon>
        <taxon>Fungi</taxon>
        <taxon>Dikarya</taxon>
        <taxon>Ascomycota</taxon>
        <taxon>Pezizomycotina</taxon>
        <taxon>Sordariomycetes</taxon>
        <taxon>Hypocreomycetidae</taxon>
        <taxon>Glomerellales</taxon>
        <taxon>Glomerellaceae</taxon>
        <taxon>Colletotrichum</taxon>
        <taxon>Colletotrichum truncatum species complex</taxon>
    </lineage>
</organism>
<comment type="caution">
    <text evidence="1">The sequence shown here is derived from an EMBL/GenBank/DDBJ whole genome shotgun (WGS) entry which is preliminary data.</text>
</comment>
<protein>
    <submittedName>
        <fullName evidence="1">Nonsense-mediated mRNA decay protein</fullName>
    </submittedName>
</protein>
<evidence type="ECO:0000313" key="1">
    <source>
        <dbReference type="EMBL" id="KAL0937581.1"/>
    </source>
</evidence>
<keyword evidence="2" id="KW-1185">Reference proteome</keyword>
<evidence type="ECO:0000313" key="2">
    <source>
        <dbReference type="Proteomes" id="UP000805649"/>
    </source>
</evidence>
<sequence length="792" mass="90192">MVHSFLSREEFARVHREGTVIEMANEEITYSRFNNNATQRNAWVITPLPGSPSLISSDLQTRWIVLVELPKEHDKVFPDEGEDCSIGFKHDFLFAGRSFNPGMLKAQRIPNPFNQLDEPNQLYGHAAFSVTMDYMKDTITKQIYHPLEAISIPRLGSSHRLMELTPENAVKVILRVTPQFITHETELKALAFLMDHNRDLSLLEKRASQTFEYILDFRKPPSFWVNLFQELPHMESPSDNPLTPNSLRLLYEHLNSDHKKVYEQLHNIPAGLALILGCPGAGKTALNAFIAAMALSQPIVETVDGKRIKRLAKILYVLDVNDPCDDAANRVYRTCKEADLPALVIRVRGCAREMSRSTKLHPSQKAGNKEVKSTPDFTFGFLKQARLAQQNTIARRDFTKAPSLDEAAWEMYEANTCQYKGLSTLLMKLNEGATKTKRTVKELKARVSRLYFDVIKKADFIATTPVGVSGQLSTHFKPDIVFVDEAAHARELTSLVPLAFSPARAYIFTGDTRQTRPFVQGASMTKFEIMEKGLRKNPYAKQLMISTMERADLAGGLSSKLLITHRMYGNLHLLASELFYDGLLKSGISNTDRFPKVVQHIQTWLQQFAHDQNLVVPRLLINHCAAQEETERKSFYNPVHETFITQRCLELLCDQEFRRVDKPDEPGRVLIITPYKAALFRYKQFTASLPPHLRGRLDIEQRHAAMEARTVDSAQGHEADFVFIDTVRTKTAGFLDDPKRLCVMFTRARIGEMILMHEGMTMRRMHGALVKAEWTSKVYEHCRDNSQLCHMA</sequence>
<proteinExistence type="predicted"/>
<accession>A0ACC3Z0H3</accession>
<gene>
    <name evidence="1" type="ORF">CTRU02_207312</name>
</gene>
<dbReference type="EMBL" id="VUJX02000004">
    <property type="protein sequence ID" value="KAL0937581.1"/>
    <property type="molecule type" value="Genomic_DNA"/>
</dbReference>